<dbReference type="EMBL" id="MCBS01013629">
    <property type="protein sequence ID" value="RKF84225.1"/>
    <property type="molecule type" value="Genomic_DNA"/>
</dbReference>
<evidence type="ECO:0000313" key="1">
    <source>
        <dbReference type="EMBL" id="RKF84225.1"/>
    </source>
</evidence>
<gene>
    <name evidence="1" type="ORF">GcM1_136009</name>
</gene>
<reference evidence="1 2" key="1">
    <citation type="journal article" date="2018" name="BMC Genomics">
        <title>Comparative genome analyses reveal sequence features reflecting distinct modes of host-adaptation between dicot and monocot powdery mildew.</title>
        <authorList>
            <person name="Wu Y."/>
            <person name="Ma X."/>
            <person name="Pan Z."/>
            <person name="Kale S.D."/>
            <person name="Song Y."/>
            <person name="King H."/>
            <person name="Zhang Q."/>
            <person name="Presley C."/>
            <person name="Deng X."/>
            <person name="Wei C.I."/>
            <person name="Xiao S."/>
        </authorList>
    </citation>
    <scope>NUCLEOTIDE SEQUENCE [LARGE SCALE GENOMIC DNA]</scope>
    <source>
        <strain evidence="1">UMSG1</strain>
    </source>
</reference>
<dbReference type="AlphaFoldDB" id="A0A420JBM1"/>
<accession>A0A420JBM1</accession>
<proteinExistence type="predicted"/>
<evidence type="ECO:0000313" key="2">
    <source>
        <dbReference type="Proteomes" id="UP000285326"/>
    </source>
</evidence>
<dbReference type="Proteomes" id="UP000285326">
    <property type="component" value="Unassembled WGS sequence"/>
</dbReference>
<name>A0A420JBM1_9PEZI</name>
<sequence>MTLKASVFKPTLQTTARIHASGVRLIDKNEPLPTGQVNDDVSTLSLNTEVVIHKFCLAASILLR</sequence>
<comment type="caution">
    <text evidence="1">The sequence shown here is derived from an EMBL/GenBank/DDBJ whole genome shotgun (WGS) entry which is preliminary data.</text>
</comment>
<protein>
    <submittedName>
        <fullName evidence="1">Uncharacterized protein</fullName>
    </submittedName>
</protein>
<organism evidence="1 2">
    <name type="scientific">Golovinomyces cichoracearum</name>
    <dbReference type="NCBI Taxonomy" id="62708"/>
    <lineage>
        <taxon>Eukaryota</taxon>
        <taxon>Fungi</taxon>
        <taxon>Dikarya</taxon>
        <taxon>Ascomycota</taxon>
        <taxon>Pezizomycotina</taxon>
        <taxon>Leotiomycetes</taxon>
        <taxon>Erysiphales</taxon>
        <taxon>Erysiphaceae</taxon>
        <taxon>Golovinomyces</taxon>
    </lineage>
</organism>